<sequence>MPEEPAPAWPGPPLGWLRAQFARPAPVLNGWLHLPGGVSAEAMGRAGYDCLTVDLQHGLIGDGGLVATLQAVAATPAAALVRVPALHPPDLMRALDAGAAGVICPMIDTPEQAAALVSACRYPPTGTRSSGPTRARLLYGDDYAARADREVLVFAMIETRLALEHLDAILETPGLDGVYVGPSDLRLSLTGEAGLDFRGGEVGAAVARVARAALGRGLVPGIFTPGDELARAALALGYRLVTAGSDLALLGGAARTLVAGLRGAPVSPPSSVTY</sequence>
<evidence type="ECO:0000256" key="1">
    <source>
        <dbReference type="ARBA" id="ARBA00005568"/>
    </source>
</evidence>
<feature type="domain" description="HpcH/HpaI aldolase/citrate lyase" evidence="4">
    <location>
        <begin position="39"/>
        <end position="249"/>
    </location>
</feature>
<dbReference type="EMBL" id="JBHSOH010000002">
    <property type="protein sequence ID" value="MFC5846802.1"/>
    <property type="molecule type" value="Genomic_DNA"/>
</dbReference>
<dbReference type="PANTHER" id="PTHR30502">
    <property type="entry name" value="2-KETO-3-DEOXY-L-RHAMNONATE ALDOLASE"/>
    <property type="match status" value="1"/>
</dbReference>
<dbReference type="RefSeq" id="WP_380045222.1">
    <property type="nucleotide sequence ID" value="NZ_JBHSOH010000002.1"/>
</dbReference>
<reference evidence="6" key="1">
    <citation type="journal article" date="2019" name="Int. J. Syst. Evol. Microbiol.">
        <title>The Global Catalogue of Microorganisms (GCM) 10K type strain sequencing project: providing services to taxonomists for standard genome sequencing and annotation.</title>
        <authorList>
            <consortium name="The Broad Institute Genomics Platform"/>
            <consortium name="The Broad Institute Genome Sequencing Center for Infectious Disease"/>
            <person name="Wu L."/>
            <person name="Ma J."/>
        </authorList>
    </citation>
    <scope>NUCLEOTIDE SEQUENCE [LARGE SCALE GENOMIC DNA]</scope>
    <source>
        <strain evidence="6">CGMCC 1.15053</strain>
    </source>
</reference>
<dbReference type="Pfam" id="PF03328">
    <property type="entry name" value="HpcH_HpaI"/>
    <property type="match status" value="1"/>
</dbReference>
<gene>
    <name evidence="5" type="ORF">ACFPQ6_00630</name>
</gene>
<dbReference type="InterPro" id="IPR040442">
    <property type="entry name" value="Pyrv_kinase-like_dom_sf"/>
</dbReference>
<evidence type="ECO:0000313" key="5">
    <source>
        <dbReference type="EMBL" id="MFC5846802.1"/>
    </source>
</evidence>
<dbReference type="InterPro" id="IPR005000">
    <property type="entry name" value="Aldolase/citrate-lyase_domain"/>
</dbReference>
<keyword evidence="3 5" id="KW-0456">Lyase</keyword>
<comment type="caution">
    <text evidence="5">The sequence shown here is derived from an EMBL/GenBank/DDBJ whole genome shotgun (WGS) entry which is preliminary data.</text>
</comment>
<dbReference type="GO" id="GO:0016829">
    <property type="term" value="F:lyase activity"/>
    <property type="evidence" value="ECO:0007669"/>
    <property type="project" value="UniProtKB-KW"/>
</dbReference>
<dbReference type="PANTHER" id="PTHR30502:SF0">
    <property type="entry name" value="PHOSPHOENOLPYRUVATE CARBOXYLASE FAMILY PROTEIN"/>
    <property type="match status" value="1"/>
</dbReference>
<dbReference type="Proteomes" id="UP001595979">
    <property type="component" value="Unassembled WGS sequence"/>
</dbReference>
<evidence type="ECO:0000259" key="4">
    <source>
        <dbReference type="Pfam" id="PF03328"/>
    </source>
</evidence>
<accession>A0ABW1DDP4</accession>
<proteinExistence type="inferred from homology"/>
<dbReference type="InterPro" id="IPR050251">
    <property type="entry name" value="HpcH-HpaI_aldolase"/>
</dbReference>
<name>A0ABW1DDP4_9DEIO</name>
<dbReference type="SUPFAM" id="SSF51621">
    <property type="entry name" value="Phosphoenolpyruvate/pyruvate domain"/>
    <property type="match status" value="1"/>
</dbReference>
<organism evidence="5 6">
    <name type="scientific">Deinococcus petrolearius</name>
    <dbReference type="NCBI Taxonomy" id="1751295"/>
    <lineage>
        <taxon>Bacteria</taxon>
        <taxon>Thermotogati</taxon>
        <taxon>Deinococcota</taxon>
        <taxon>Deinococci</taxon>
        <taxon>Deinococcales</taxon>
        <taxon>Deinococcaceae</taxon>
        <taxon>Deinococcus</taxon>
    </lineage>
</organism>
<keyword evidence="2" id="KW-0479">Metal-binding</keyword>
<keyword evidence="6" id="KW-1185">Reference proteome</keyword>
<dbReference type="Gene3D" id="3.20.20.60">
    <property type="entry name" value="Phosphoenolpyruvate-binding domains"/>
    <property type="match status" value="1"/>
</dbReference>
<evidence type="ECO:0000256" key="3">
    <source>
        <dbReference type="ARBA" id="ARBA00023239"/>
    </source>
</evidence>
<protein>
    <submittedName>
        <fullName evidence="5">HpcH/HpaI aldolase/citrate lyase family protein</fullName>
    </submittedName>
</protein>
<evidence type="ECO:0000313" key="6">
    <source>
        <dbReference type="Proteomes" id="UP001595979"/>
    </source>
</evidence>
<dbReference type="InterPro" id="IPR015813">
    <property type="entry name" value="Pyrv/PenolPyrv_kinase-like_dom"/>
</dbReference>
<comment type="similarity">
    <text evidence="1">Belongs to the HpcH/HpaI aldolase family.</text>
</comment>
<evidence type="ECO:0000256" key="2">
    <source>
        <dbReference type="ARBA" id="ARBA00022723"/>
    </source>
</evidence>